<keyword evidence="2" id="KW-1185">Reference proteome</keyword>
<dbReference type="EMBL" id="KV454475">
    <property type="protein sequence ID" value="ODV63640.1"/>
    <property type="molecule type" value="Genomic_DNA"/>
</dbReference>
<accession>A0A1D2VPU9</accession>
<name>A0A1D2VPU9_9ASCO</name>
<dbReference type="SUPFAM" id="SSF50985">
    <property type="entry name" value="RCC1/BLIP-II"/>
    <property type="match status" value="1"/>
</dbReference>
<dbReference type="AlphaFoldDB" id="A0A1D2VPU9"/>
<dbReference type="PRINTS" id="PR00633">
    <property type="entry name" value="RCCNDNSATION"/>
</dbReference>
<dbReference type="FunCoup" id="A0A1D2VPU9">
    <property type="interactions" value="101"/>
</dbReference>
<dbReference type="OrthoDB" id="5370059at2759"/>
<dbReference type="Pfam" id="PF13540">
    <property type="entry name" value="RCC1_2"/>
    <property type="match status" value="1"/>
</dbReference>
<dbReference type="InterPro" id="IPR009091">
    <property type="entry name" value="RCC1/BLIP-II"/>
</dbReference>
<proteinExistence type="predicted"/>
<feature type="non-terminal residue" evidence="1">
    <location>
        <position position="357"/>
    </location>
</feature>
<reference evidence="2" key="1">
    <citation type="submission" date="2016-05" db="EMBL/GenBank/DDBJ databases">
        <title>Comparative genomics of biotechnologically important yeasts.</title>
        <authorList>
            <consortium name="DOE Joint Genome Institute"/>
            <person name="Riley R."/>
            <person name="Haridas S."/>
            <person name="Wolfe K.H."/>
            <person name="Lopes M.R."/>
            <person name="Hittinger C.T."/>
            <person name="Goker M."/>
            <person name="Salamov A."/>
            <person name="Wisecaver J."/>
            <person name="Long T.M."/>
            <person name="Aerts A.L."/>
            <person name="Barry K."/>
            <person name="Choi C."/>
            <person name="Clum A."/>
            <person name="Coughlan A.Y."/>
            <person name="Deshpande S."/>
            <person name="Douglass A.P."/>
            <person name="Hanson S.J."/>
            <person name="Klenk H.-P."/>
            <person name="Labutti K."/>
            <person name="Lapidus A."/>
            <person name="Lindquist E."/>
            <person name="Lipzen A."/>
            <person name="Meier-Kolthoff J.P."/>
            <person name="Ohm R.A."/>
            <person name="Otillar R.P."/>
            <person name="Pangilinan J."/>
            <person name="Peng Y."/>
            <person name="Rokas A."/>
            <person name="Rosa C.A."/>
            <person name="Scheuner C."/>
            <person name="Sibirny A.A."/>
            <person name="Slot J.C."/>
            <person name="Stielow J.B."/>
            <person name="Sun H."/>
            <person name="Kurtzman C.P."/>
            <person name="Blackwell M."/>
            <person name="Grigoriev I.V."/>
            <person name="Jeffries T.W."/>
        </authorList>
    </citation>
    <scope>NUCLEOTIDE SEQUENCE [LARGE SCALE GENOMIC DNA]</scope>
    <source>
        <strain evidence="2">DSM 1968</strain>
    </source>
</reference>
<dbReference type="InterPro" id="IPR051553">
    <property type="entry name" value="Ran_GTPase-activating"/>
</dbReference>
<evidence type="ECO:0000313" key="1">
    <source>
        <dbReference type="EMBL" id="ODV63640.1"/>
    </source>
</evidence>
<dbReference type="STRING" id="1344418.A0A1D2VPU9"/>
<dbReference type="Proteomes" id="UP000095038">
    <property type="component" value="Unassembled WGS sequence"/>
</dbReference>
<gene>
    <name evidence="1" type="ORF">ASCRUDRAFT_73450</name>
</gene>
<dbReference type="GeneID" id="30965932"/>
<dbReference type="PANTHER" id="PTHR45982:SF1">
    <property type="entry name" value="REGULATOR OF CHROMOSOME CONDENSATION"/>
    <property type="match status" value="1"/>
</dbReference>
<dbReference type="InterPro" id="IPR000408">
    <property type="entry name" value="Reg_chr_condens"/>
</dbReference>
<dbReference type="InParanoid" id="A0A1D2VPU9"/>
<protein>
    <submittedName>
        <fullName evidence="1">RCC1/BLIP-II protein</fullName>
    </submittedName>
</protein>
<dbReference type="Gene3D" id="2.130.10.30">
    <property type="entry name" value="Regulator of chromosome condensation 1/beta-lactamase-inhibitor protein II"/>
    <property type="match status" value="1"/>
</dbReference>
<sequence length="357" mass="40537">MKYSVYSCGSNGNFQLGNKTDIDLNKLSISYFDEESVLSNRPVKIIGGGNHTLVLFENGEMYSSGLNEFGQCGYCDELQVKSFRRIPFVNGIKWVNGSCGWNFSILVNENNEIYSCGEGLNGELGLGREIRESMKKEKEEKDVSAVRRVDIDGVLNEKNWRGEVRIKDVKSSLDHTIVMLSNNKTVGWGNNKKNQMSLSELKEDKVLWEPALVDMKMLNNGDNGNDNGNDNDSEEEMIVTNYSLGRNFSIIGNKKDKKIRIISKSKTLAFNNNDNLVIEDIEFEDIKTMWSSFHLFLNEKEIVSIGNNRHKQKFPLEDMKNKSGIDIDEFEVGSEHGVILDKKSNRVYSWGWGEHGN</sequence>
<dbReference type="PANTHER" id="PTHR45982">
    <property type="entry name" value="REGULATOR OF CHROMOSOME CONDENSATION"/>
    <property type="match status" value="1"/>
</dbReference>
<evidence type="ECO:0000313" key="2">
    <source>
        <dbReference type="Proteomes" id="UP000095038"/>
    </source>
</evidence>
<dbReference type="RefSeq" id="XP_020049947.1">
    <property type="nucleotide sequence ID" value="XM_020192296.1"/>
</dbReference>
<organism evidence="1 2">
    <name type="scientific">Ascoidea rubescens DSM 1968</name>
    <dbReference type="NCBI Taxonomy" id="1344418"/>
    <lineage>
        <taxon>Eukaryota</taxon>
        <taxon>Fungi</taxon>
        <taxon>Dikarya</taxon>
        <taxon>Ascomycota</taxon>
        <taxon>Saccharomycotina</taxon>
        <taxon>Saccharomycetes</taxon>
        <taxon>Ascoideaceae</taxon>
        <taxon>Ascoidea</taxon>
    </lineage>
</organism>